<evidence type="ECO:0000313" key="1">
    <source>
        <dbReference type="EMBL" id="WAJ29394.1"/>
    </source>
</evidence>
<dbReference type="Proteomes" id="UP001163223">
    <property type="component" value="Chromosome"/>
</dbReference>
<protein>
    <submittedName>
        <fullName evidence="1">Chloride channel protein</fullName>
    </submittedName>
</protein>
<accession>A0ACD4NRE1</accession>
<keyword evidence="2" id="KW-1185">Reference proteome</keyword>
<name>A0ACD4NRE1_9HYPH</name>
<reference evidence="1" key="1">
    <citation type="submission" date="2022-11" db="EMBL/GenBank/DDBJ databases">
        <title>beta-Carotene-producing bacterium, Jeongeuplla avenae sp. nov., alleviates the salt stress of Arabidopsis seedlings.</title>
        <authorList>
            <person name="Jiang L."/>
            <person name="Lee J."/>
        </authorList>
    </citation>
    <scope>NUCLEOTIDE SEQUENCE</scope>
    <source>
        <strain evidence="1">DY_R2A_6</strain>
    </source>
</reference>
<evidence type="ECO:0000313" key="2">
    <source>
        <dbReference type="Proteomes" id="UP001163223"/>
    </source>
</evidence>
<sequence>MQQPHPRQPRPRLRRMPVLRRSRAVWMSKHVWRPRLVFWMGALLVGVVGVVFAKLADWAQGAFADLQAVPTLGSVATLLVPPLGFALSSFLVLRYFPNSGGSGIQQAIAADSFESDADRDRLLSPRVAFGKIVLTLLGFLSGASIGREGPTVQIGAAIMLAAGRLGGMVQARGLILAGSAAGIAAAFNTPIAGIVFAIEEMARAYESRINGLVISTVILTGLASLALAGDYTYFGVSEASVSSASDWMLVPLCGVLGGALGALFSAGALALIRLVRRWTRDKPGRIVWIAAACGAIVALVGFLSGGTTFGTGYEAARSAIEGDTLPPLFFLGKFLAGLASMVSGIPGGIFAPSLAVGAGLGSTIGLVTGASAALAAMLGMAGYFAGAVQSPMTAFVIILEMTGNHTSVVPVMLAALLGFGTARLISDAPLYHSLARDCVADILRQKRAGEAGRPA</sequence>
<dbReference type="EMBL" id="CP113520">
    <property type="protein sequence ID" value="WAJ29394.1"/>
    <property type="molecule type" value="Genomic_DNA"/>
</dbReference>
<gene>
    <name evidence="1" type="ORF">OXU80_03920</name>
</gene>
<organism evidence="1 2">
    <name type="scientific">Antarcticirhabdus aurantiaca</name>
    <dbReference type="NCBI Taxonomy" id="2606717"/>
    <lineage>
        <taxon>Bacteria</taxon>
        <taxon>Pseudomonadati</taxon>
        <taxon>Pseudomonadota</taxon>
        <taxon>Alphaproteobacteria</taxon>
        <taxon>Hyphomicrobiales</taxon>
        <taxon>Aurantimonadaceae</taxon>
        <taxon>Antarcticirhabdus</taxon>
    </lineage>
</organism>
<proteinExistence type="predicted"/>